<feature type="chain" id="PRO_5031172469" description="Outer membrane beta-barrel porin/alpha-amylase" evidence="1">
    <location>
        <begin position="23"/>
        <end position="267"/>
    </location>
</feature>
<dbReference type="Pfam" id="PF13557">
    <property type="entry name" value="Phenol_MetA_deg"/>
    <property type="match status" value="1"/>
</dbReference>
<organism evidence="2 3">
    <name type="scientific">Sphingomonas trueperi</name>
    <dbReference type="NCBI Taxonomy" id="53317"/>
    <lineage>
        <taxon>Bacteria</taxon>
        <taxon>Pseudomonadati</taxon>
        <taxon>Pseudomonadota</taxon>
        <taxon>Alphaproteobacteria</taxon>
        <taxon>Sphingomonadales</taxon>
        <taxon>Sphingomonadaceae</taxon>
        <taxon>Sphingomonas</taxon>
    </lineage>
</organism>
<sequence length="267" mass="28297">MVRAARILGLTTALLAEGNAFADDDPRFCPTRPSIGASSCTTEPGRVHVEASFVDWERDDAADQRGDRIVTADLLVRAGVGPKTEVQLGWTGYGQDRTRDKAGAIHRVTGTGDLRFAMRQHLAGEKGKPFSAGVEGFFTAPTGKSPIGDGTWSAGAIVPVQYDLTEKLAVAFTGEADAAANESGQGRHFAVSGITSLRYKLSEKVTTTAEFSLERDNDPEGHETHALAALSTAWRPTKVLQLDLLAVAGLNHNAPDVRLVAGGAVLF</sequence>
<protein>
    <recommendedName>
        <fullName evidence="4">Outer membrane beta-barrel porin/alpha-amylase</fullName>
    </recommendedName>
</protein>
<evidence type="ECO:0000313" key="3">
    <source>
        <dbReference type="Proteomes" id="UP000531251"/>
    </source>
</evidence>
<evidence type="ECO:0000313" key="2">
    <source>
        <dbReference type="EMBL" id="NJB98551.1"/>
    </source>
</evidence>
<dbReference type="Proteomes" id="UP000531251">
    <property type="component" value="Unassembled WGS sequence"/>
</dbReference>
<feature type="signal peptide" evidence="1">
    <location>
        <begin position="1"/>
        <end position="22"/>
    </location>
</feature>
<keyword evidence="3" id="KW-1185">Reference proteome</keyword>
<evidence type="ECO:0000256" key="1">
    <source>
        <dbReference type="SAM" id="SignalP"/>
    </source>
</evidence>
<proteinExistence type="predicted"/>
<accession>A0A7X6BE46</accession>
<dbReference type="AlphaFoldDB" id="A0A7X6BE46"/>
<comment type="caution">
    <text evidence="2">The sequence shown here is derived from an EMBL/GenBank/DDBJ whole genome shotgun (WGS) entry which is preliminary data.</text>
</comment>
<gene>
    <name evidence="2" type="ORF">GGR89_002884</name>
</gene>
<evidence type="ECO:0008006" key="4">
    <source>
        <dbReference type="Google" id="ProtNLM"/>
    </source>
</evidence>
<dbReference type="RefSeq" id="WP_164521781.1">
    <property type="nucleotide sequence ID" value="NZ_BAAADY010000011.1"/>
</dbReference>
<name>A0A7X6BE46_9SPHN</name>
<dbReference type="EMBL" id="JAATJB010000009">
    <property type="protein sequence ID" value="NJB98551.1"/>
    <property type="molecule type" value="Genomic_DNA"/>
</dbReference>
<reference evidence="2 3" key="1">
    <citation type="submission" date="2020-03" db="EMBL/GenBank/DDBJ databases">
        <title>Genomic Encyclopedia of Type Strains, Phase IV (KMG-IV): sequencing the most valuable type-strain genomes for metagenomic binning, comparative biology and taxonomic classification.</title>
        <authorList>
            <person name="Goeker M."/>
        </authorList>
    </citation>
    <scope>NUCLEOTIDE SEQUENCE [LARGE SCALE GENOMIC DNA]</scope>
    <source>
        <strain evidence="2 3">DSM 7225</strain>
    </source>
</reference>
<keyword evidence="1" id="KW-0732">Signal</keyword>
<dbReference type="InterPro" id="IPR025737">
    <property type="entry name" value="FApF"/>
</dbReference>